<organism evidence="2 3">
    <name type="scientific">Apiospora kogelbergensis</name>
    <dbReference type="NCBI Taxonomy" id="1337665"/>
    <lineage>
        <taxon>Eukaryota</taxon>
        <taxon>Fungi</taxon>
        <taxon>Dikarya</taxon>
        <taxon>Ascomycota</taxon>
        <taxon>Pezizomycotina</taxon>
        <taxon>Sordariomycetes</taxon>
        <taxon>Xylariomycetidae</taxon>
        <taxon>Amphisphaeriales</taxon>
        <taxon>Apiosporaceae</taxon>
        <taxon>Apiospora</taxon>
    </lineage>
</organism>
<protein>
    <submittedName>
        <fullName evidence="2">Uncharacterized protein</fullName>
    </submittedName>
</protein>
<evidence type="ECO:0000313" key="2">
    <source>
        <dbReference type="EMBL" id="KAK8096557.1"/>
    </source>
</evidence>
<dbReference type="Proteomes" id="UP001392437">
    <property type="component" value="Unassembled WGS sequence"/>
</dbReference>
<feature type="compositionally biased region" description="Basic and acidic residues" evidence="1">
    <location>
        <begin position="192"/>
        <end position="202"/>
    </location>
</feature>
<feature type="compositionally biased region" description="Gly residues" evidence="1">
    <location>
        <begin position="79"/>
        <end position="88"/>
    </location>
</feature>
<comment type="caution">
    <text evidence="2">The sequence shown here is derived from an EMBL/GenBank/DDBJ whole genome shotgun (WGS) entry which is preliminary data.</text>
</comment>
<evidence type="ECO:0000313" key="3">
    <source>
        <dbReference type="Proteomes" id="UP001392437"/>
    </source>
</evidence>
<feature type="compositionally biased region" description="Polar residues" evidence="1">
    <location>
        <begin position="94"/>
        <end position="115"/>
    </location>
</feature>
<reference evidence="2 3" key="1">
    <citation type="submission" date="2023-01" db="EMBL/GenBank/DDBJ databases">
        <title>Analysis of 21 Apiospora genomes using comparative genomics revels a genus with tremendous synthesis potential of carbohydrate active enzymes and secondary metabolites.</title>
        <authorList>
            <person name="Sorensen T."/>
        </authorList>
    </citation>
    <scope>NUCLEOTIDE SEQUENCE [LARGE SCALE GENOMIC DNA]</scope>
    <source>
        <strain evidence="2 3">CBS 117206</strain>
    </source>
</reference>
<feature type="compositionally biased region" description="Basic and acidic residues" evidence="1">
    <location>
        <begin position="136"/>
        <end position="152"/>
    </location>
</feature>
<feature type="compositionally biased region" description="Basic and acidic residues" evidence="1">
    <location>
        <begin position="58"/>
        <end position="75"/>
    </location>
</feature>
<proteinExistence type="predicted"/>
<feature type="compositionally biased region" description="Basic and acidic residues" evidence="1">
    <location>
        <begin position="12"/>
        <end position="26"/>
    </location>
</feature>
<evidence type="ECO:0000256" key="1">
    <source>
        <dbReference type="SAM" id="MobiDB-lite"/>
    </source>
</evidence>
<keyword evidence="3" id="KW-1185">Reference proteome</keyword>
<name>A0AAW0Q965_9PEZI</name>
<dbReference type="EMBL" id="JAQQWP010000010">
    <property type="protein sequence ID" value="KAK8096557.1"/>
    <property type="molecule type" value="Genomic_DNA"/>
</dbReference>
<dbReference type="AlphaFoldDB" id="A0AAW0Q965"/>
<feature type="compositionally biased region" description="Low complexity" evidence="1">
    <location>
        <begin position="165"/>
        <end position="178"/>
    </location>
</feature>
<feature type="region of interest" description="Disordered" evidence="1">
    <location>
        <begin position="1"/>
        <end position="202"/>
    </location>
</feature>
<sequence length="253" mass="27347">MTNRGIDTGTGRPEDYISRVETKTDPTDDGGPKMAGLRSVQSEPPPRVKARRGSLLDTFKDVLKPGDIRAAERQPKPSQGGGGEGGLLGKSTDKINNQQTGWHTKPQQPNQTGNPFDSALSGPDYHHTPGRHRSHGVMDHLLGRSRDHDDKSGIIGSRSQRADLGASKSGSTKSKGPGFASDEQNYSFETPARSREDPRRSAIDAVPRVSALDSEEAMGHEFSVCPYVFTAPLASDMDSRSQCNSTITDVNMY</sequence>
<accession>A0AAW0Q965</accession>
<gene>
    <name evidence="2" type="ORF">PG999_012501</name>
</gene>